<feature type="region of interest" description="Disordered" evidence="1">
    <location>
        <begin position="26"/>
        <end position="142"/>
    </location>
</feature>
<dbReference type="AlphaFoldDB" id="A0A5B7EEL7"/>
<evidence type="ECO:0000313" key="2">
    <source>
        <dbReference type="EMBL" id="MPC31114.1"/>
    </source>
</evidence>
<keyword evidence="3" id="KW-1185">Reference proteome</keyword>
<reference evidence="2 3" key="1">
    <citation type="submission" date="2019-05" db="EMBL/GenBank/DDBJ databases">
        <title>Another draft genome of Portunus trituberculatus and its Hox gene families provides insights of decapod evolution.</title>
        <authorList>
            <person name="Jeong J.-H."/>
            <person name="Song I."/>
            <person name="Kim S."/>
            <person name="Choi T."/>
            <person name="Kim D."/>
            <person name="Ryu S."/>
            <person name="Kim W."/>
        </authorList>
    </citation>
    <scope>NUCLEOTIDE SEQUENCE [LARGE SCALE GENOMIC DNA]</scope>
    <source>
        <tissue evidence="2">Muscle</tissue>
    </source>
</reference>
<sequence length="191" mass="21916">MTRQTTLWSCHQSLLTSIKSLLYTEKAQPRKENSSRAQELPAAVSHPRSRLSGVEDTSSNDEEDTHQHRLPPTEHVVTKEPHPQPDNQLEKDGWVTKKKRQQKVKVADPPPSQTTNPKPRPTTTPAAALRDSSAIRRMRHENKSGPVCEAALNGYYYHDEERYIGIIAGYNEDDFKSYRYPSRRKYPKIVQ</sequence>
<organism evidence="2 3">
    <name type="scientific">Portunus trituberculatus</name>
    <name type="common">Swimming crab</name>
    <name type="synonym">Neptunus trituberculatus</name>
    <dbReference type="NCBI Taxonomy" id="210409"/>
    <lineage>
        <taxon>Eukaryota</taxon>
        <taxon>Metazoa</taxon>
        <taxon>Ecdysozoa</taxon>
        <taxon>Arthropoda</taxon>
        <taxon>Crustacea</taxon>
        <taxon>Multicrustacea</taxon>
        <taxon>Malacostraca</taxon>
        <taxon>Eumalacostraca</taxon>
        <taxon>Eucarida</taxon>
        <taxon>Decapoda</taxon>
        <taxon>Pleocyemata</taxon>
        <taxon>Brachyura</taxon>
        <taxon>Eubrachyura</taxon>
        <taxon>Portunoidea</taxon>
        <taxon>Portunidae</taxon>
        <taxon>Portuninae</taxon>
        <taxon>Portunus</taxon>
    </lineage>
</organism>
<proteinExistence type="predicted"/>
<name>A0A5B7EEL7_PORTR</name>
<dbReference type="EMBL" id="VSRR010002371">
    <property type="protein sequence ID" value="MPC31114.1"/>
    <property type="molecule type" value="Genomic_DNA"/>
</dbReference>
<evidence type="ECO:0000313" key="3">
    <source>
        <dbReference type="Proteomes" id="UP000324222"/>
    </source>
</evidence>
<protein>
    <submittedName>
        <fullName evidence="2">Uncharacterized protein</fullName>
    </submittedName>
</protein>
<feature type="compositionally biased region" description="Basic and acidic residues" evidence="1">
    <location>
        <begin position="76"/>
        <end position="95"/>
    </location>
</feature>
<accession>A0A5B7EEL7</accession>
<feature type="compositionally biased region" description="Pro residues" evidence="1">
    <location>
        <begin position="108"/>
        <end position="122"/>
    </location>
</feature>
<gene>
    <name evidence="2" type="ORF">E2C01_024393</name>
</gene>
<dbReference type="Proteomes" id="UP000324222">
    <property type="component" value="Unassembled WGS sequence"/>
</dbReference>
<evidence type="ECO:0000256" key="1">
    <source>
        <dbReference type="SAM" id="MobiDB-lite"/>
    </source>
</evidence>
<comment type="caution">
    <text evidence="2">The sequence shown here is derived from an EMBL/GenBank/DDBJ whole genome shotgun (WGS) entry which is preliminary data.</text>
</comment>